<dbReference type="AlphaFoldDB" id="X1TF97"/>
<accession>X1TF97</accession>
<comment type="caution">
    <text evidence="1">The sequence shown here is derived from an EMBL/GenBank/DDBJ whole genome shotgun (WGS) entry which is preliminary data.</text>
</comment>
<organism evidence="1">
    <name type="scientific">marine sediment metagenome</name>
    <dbReference type="NCBI Taxonomy" id="412755"/>
    <lineage>
        <taxon>unclassified sequences</taxon>
        <taxon>metagenomes</taxon>
        <taxon>ecological metagenomes</taxon>
    </lineage>
</organism>
<evidence type="ECO:0000313" key="1">
    <source>
        <dbReference type="EMBL" id="GAI86275.1"/>
    </source>
</evidence>
<sequence>MQGQRKIKLKIKHLKQTVRVLGSLLLVLVLISSQGLSAFDAHIVNVTAGIHD</sequence>
<name>X1TF97_9ZZZZ</name>
<protein>
    <submittedName>
        <fullName evidence="1">Uncharacterized protein</fullName>
    </submittedName>
</protein>
<reference evidence="1" key="1">
    <citation type="journal article" date="2014" name="Front. Microbiol.">
        <title>High frequency of phylogenetically diverse reductive dehalogenase-homologous genes in deep subseafloor sedimentary metagenomes.</title>
        <authorList>
            <person name="Kawai M."/>
            <person name="Futagami T."/>
            <person name="Toyoda A."/>
            <person name="Takaki Y."/>
            <person name="Nishi S."/>
            <person name="Hori S."/>
            <person name="Arai W."/>
            <person name="Tsubouchi T."/>
            <person name="Morono Y."/>
            <person name="Uchiyama I."/>
            <person name="Ito T."/>
            <person name="Fujiyama A."/>
            <person name="Inagaki F."/>
            <person name="Takami H."/>
        </authorList>
    </citation>
    <scope>NUCLEOTIDE SEQUENCE</scope>
    <source>
        <strain evidence="1">Expedition CK06-06</strain>
    </source>
</reference>
<dbReference type="EMBL" id="BARW01007271">
    <property type="protein sequence ID" value="GAI86275.1"/>
    <property type="molecule type" value="Genomic_DNA"/>
</dbReference>
<feature type="non-terminal residue" evidence="1">
    <location>
        <position position="52"/>
    </location>
</feature>
<gene>
    <name evidence="1" type="ORF">S12H4_15172</name>
</gene>
<proteinExistence type="predicted"/>